<reference evidence="7" key="1">
    <citation type="journal article" date="2019" name="Int. J. Syst. Evol. Microbiol.">
        <title>The Global Catalogue of Microorganisms (GCM) 10K type strain sequencing project: providing services to taxonomists for standard genome sequencing and annotation.</title>
        <authorList>
            <consortium name="The Broad Institute Genomics Platform"/>
            <consortium name="The Broad Institute Genome Sequencing Center for Infectious Disease"/>
            <person name="Wu L."/>
            <person name="Ma J."/>
        </authorList>
    </citation>
    <scope>NUCLEOTIDE SEQUENCE [LARGE SCALE GENOMIC DNA]</scope>
    <source>
        <strain evidence="7">JCM 16001</strain>
    </source>
</reference>
<keyword evidence="2" id="KW-0001">2Fe-2S</keyword>
<feature type="compositionally biased region" description="Gly residues" evidence="4">
    <location>
        <begin position="1"/>
        <end position="20"/>
    </location>
</feature>
<gene>
    <name evidence="6" type="ORF">GCM10009830_01510</name>
</gene>
<dbReference type="InterPro" id="IPR039261">
    <property type="entry name" value="FNR_nucleotide-bd"/>
</dbReference>
<dbReference type="PANTHER" id="PTHR47354:SF5">
    <property type="entry name" value="PROTEIN RFBI"/>
    <property type="match status" value="1"/>
</dbReference>
<dbReference type="InterPro" id="IPR017927">
    <property type="entry name" value="FAD-bd_FR_type"/>
</dbReference>
<evidence type="ECO:0000256" key="1">
    <source>
        <dbReference type="ARBA" id="ARBA00001974"/>
    </source>
</evidence>
<dbReference type="EMBL" id="BAAAQF010000002">
    <property type="protein sequence ID" value="GAA1660174.1"/>
    <property type="molecule type" value="Genomic_DNA"/>
</dbReference>
<dbReference type="PANTHER" id="PTHR47354">
    <property type="entry name" value="NADH OXIDOREDUCTASE HCR"/>
    <property type="match status" value="1"/>
</dbReference>
<dbReference type="PRINTS" id="PR00410">
    <property type="entry name" value="PHEHYDRXLASE"/>
</dbReference>
<dbReference type="InterPro" id="IPR008333">
    <property type="entry name" value="Cbr1-like_FAD-bd_dom"/>
</dbReference>
<dbReference type="CDD" id="cd06217">
    <property type="entry name" value="FNR_iron_sulfur_binding_3"/>
    <property type="match status" value="1"/>
</dbReference>
<dbReference type="RefSeq" id="WP_344480523.1">
    <property type="nucleotide sequence ID" value="NZ_BAAAQF010000002.1"/>
</dbReference>
<keyword evidence="7" id="KW-1185">Reference proteome</keyword>
<dbReference type="Pfam" id="PF00970">
    <property type="entry name" value="FAD_binding_6"/>
    <property type="match status" value="1"/>
</dbReference>
<dbReference type="PROSITE" id="PS51384">
    <property type="entry name" value="FAD_FR"/>
    <property type="match status" value="1"/>
</dbReference>
<dbReference type="SUPFAM" id="SSF63380">
    <property type="entry name" value="Riboflavin synthase domain-like"/>
    <property type="match status" value="1"/>
</dbReference>
<feature type="region of interest" description="Disordered" evidence="4">
    <location>
        <begin position="1"/>
        <end position="27"/>
    </location>
</feature>
<dbReference type="Pfam" id="PF00175">
    <property type="entry name" value="NAD_binding_1"/>
    <property type="match status" value="1"/>
</dbReference>
<comment type="caution">
    <text evidence="6">The sequence shown here is derived from an EMBL/GenBank/DDBJ whole genome shotgun (WGS) entry which is preliminary data.</text>
</comment>
<evidence type="ECO:0000259" key="5">
    <source>
        <dbReference type="PROSITE" id="PS51384"/>
    </source>
</evidence>
<evidence type="ECO:0000313" key="6">
    <source>
        <dbReference type="EMBL" id="GAA1660174.1"/>
    </source>
</evidence>
<dbReference type="SUPFAM" id="SSF52343">
    <property type="entry name" value="Ferredoxin reductase-like, C-terminal NADP-linked domain"/>
    <property type="match status" value="1"/>
</dbReference>
<dbReference type="Proteomes" id="UP001499851">
    <property type="component" value="Unassembled WGS sequence"/>
</dbReference>
<dbReference type="InterPro" id="IPR001709">
    <property type="entry name" value="Flavoprot_Pyr_Nucl_cyt_Rdtase"/>
</dbReference>
<comment type="cofactor">
    <cofactor evidence="1">
        <name>FAD</name>
        <dbReference type="ChEBI" id="CHEBI:57692"/>
    </cofactor>
</comment>
<sequence length="262" mass="27710">MGPGQESGAAAGGGLSGSAGGTSAPATSAWRRARLVERRVETPTAVTLVFEPEGWPGHLAGQHADIRLTAADGYTAVRSYSMAAPARDGLVEFTIQRVGDGEVSTYLCDDLPIGAYAEVKGPIGGWFVWRETDTAPVLLVAGGSGIVPLRAMIRQRRDAGSRAPFRLVYSVRTPADVIYADELARPDATGLETAVLYTRRAPDGSTRPPARIGLADLNTHGWPPDFQPTCFVCGPNGFVETAAKALIALGHDSHRIKTERFG</sequence>
<dbReference type="InterPro" id="IPR050415">
    <property type="entry name" value="MRET"/>
</dbReference>
<evidence type="ECO:0000313" key="7">
    <source>
        <dbReference type="Proteomes" id="UP001499851"/>
    </source>
</evidence>
<evidence type="ECO:0000256" key="3">
    <source>
        <dbReference type="ARBA" id="ARBA00023014"/>
    </source>
</evidence>
<dbReference type="PRINTS" id="PR00371">
    <property type="entry name" value="FPNCR"/>
</dbReference>
<name>A0ABN2FV66_9ACTN</name>
<dbReference type="InterPro" id="IPR017938">
    <property type="entry name" value="Riboflavin_synthase-like_b-brl"/>
</dbReference>
<feature type="domain" description="FAD-binding FR-type" evidence="5">
    <location>
        <begin position="28"/>
        <end position="129"/>
    </location>
</feature>
<keyword evidence="2" id="KW-0408">Iron</keyword>
<dbReference type="InterPro" id="IPR001433">
    <property type="entry name" value="OxRdtase_FAD/NAD-bd"/>
</dbReference>
<accession>A0ABN2FV66</accession>
<evidence type="ECO:0000256" key="4">
    <source>
        <dbReference type="SAM" id="MobiDB-lite"/>
    </source>
</evidence>
<evidence type="ECO:0000256" key="2">
    <source>
        <dbReference type="ARBA" id="ARBA00022714"/>
    </source>
</evidence>
<dbReference type="Gene3D" id="3.40.50.80">
    <property type="entry name" value="Nucleotide-binding domain of ferredoxin-NADP reductase (FNR) module"/>
    <property type="match status" value="1"/>
</dbReference>
<organism evidence="6 7">
    <name type="scientific">Glycomyces endophyticus</name>
    <dbReference type="NCBI Taxonomy" id="480996"/>
    <lineage>
        <taxon>Bacteria</taxon>
        <taxon>Bacillati</taxon>
        <taxon>Actinomycetota</taxon>
        <taxon>Actinomycetes</taxon>
        <taxon>Glycomycetales</taxon>
        <taxon>Glycomycetaceae</taxon>
        <taxon>Glycomyces</taxon>
    </lineage>
</organism>
<protein>
    <submittedName>
        <fullName evidence="6">Ferredoxin reductase</fullName>
    </submittedName>
</protein>
<proteinExistence type="predicted"/>
<keyword evidence="3" id="KW-0411">Iron-sulfur</keyword>
<dbReference type="Gene3D" id="2.40.30.10">
    <property type="entry name" value="Translation factors"/>
    <property type="match status" value="1"/>
</dbReference>
<keyword evidence="2" id="KW-0479">Metal-binding</keyword>